<name>X8CAU0_MYCIT</name>
<organism evidence="2 3">
    <name type="scientific">Mycobacterium intracellulare 1956</name>
    <dbReference type="NCBI Taxonomy" id="1299331"/>
    <lineage>
        <taxon>Bacteria</taxon>
        <taxon>Bacillati</taxon>
        <taxon>Actinomycetota</taxon>
        <taxon>Actinomycetes</taxon>
        <taxon>Mycobacteriales</taxon>
        <taxon>Mycobacteriaceae</taxon>
        <taxon>Mycobacterium</taxon>
        <taxon>Mycobacterium avium complex (MAC)</taxon>
    </lineage>
</organism>
<accession>X8CAU0</accession>
<evidence type="ECO:0000256" key="1">
    <source>
        <dbReference type="SAM" id="MobiDB-lite"/>
    </source>
</evidence>
<gene>
    <name evidence="2" type="ORF">I550_4533</name>
</gene>
<evidence type="ECO:0000313" key="2">
    <source>
        <dbReference type="EMBL" id="EUA52901.1"/>
    </source>
</evidence>
<proteinExistence type="predicted"/>
<dbReference type="Proteomes" id="UP000020825">
    <property type="component" value="Unassembled WGS sequence"/>
</dbReference>
<dbReference type="PATRIC" id="fig|1299331.3.peg.4426"/>
<evidence type="ECO:0000313" key="3">
    <source>
        <dbReference type="Proteomes" id="UP000020825"/>
    </source>
</evidence>
<sequence length="45" mass="4808">MLPMAPVRPGLGASGARRRKGRDYDDIEYGAELPGTVMHRPPSAG</sequence>
<dbReference type="EMBL" id="JAOG01000003">
    <property type="protein sequence ID" value="EUA52901.1"/>
    <property type="molecule type" value="Genomic_DNA"/>
</dbReference>
<feature type="region of interest" description="Disordered" evidence="1">
    <location>
        <begin position="1"/>
        <end position="45"/>
    </location>
</feature>
<dbReference type="AlphaFoldDB" id="X8CAU0"/>
<reference evidence="2 3" key="1">
    <citation type="submission" date="2013-12" db="EMBL/GenBank/DDBJ databases">
        <authorList>
            <person name="Zelazny A."/>
            <person name="Olivier K."/>
            <person name="Holland S."/>
            <person name="Lenaerts A."/>
            <person name="Ordway D."/>
            <person name="DeGroote M.A."/>
            <person name="Parker T."/>
            <person name="Sizemore C."/>
            <person name="Tallon L.J."/>
            <person name="Sadzewicz L.K."/>
            <person name="Sengamalay N."/>
            <person name="Fraser C.M."/>
            <person name="Hine E."/>
            <person name="Shefchek K.A."/>
            <person name="Das S.P."/>
            <person name="Tettelin H."/>
        </authorList>
    </citation>
    <scope>NUCLEOTIDE SEQUENCE [LARGE SCALE GENOMIC DNA]</scope>
    <source>
        <strain evidence="2 3">1956</strain>
    </source>
</reference>
<protein>
    <submittedName>
        <fullName evidence="2">PPE34 domain protein</fullName>
    </submittedName>
</protein>
<comment type="caution">
    <text evidence="2">The sequence shown here is derived from an EMBL/GenBank/DDBJ whole genome shotgun (WGS) entry which is preliminary data.</text>
</comment>